<dbReference type="STRING" id="1432307.W9C7D8"/>
<dbReference type="Pfam" id="PF07929">
    <property type="entry name" value="PRiA4_ORF3"/>
    <property type="match status" value="1"/>
</dbReference>
<evidence type="ECO:0000259" key="2">
    <source>
        <dbReference type="Pfam" id="PF07929"/>
    </source>
</evidence>
<feature type="compositionally biased region" description="Polar residues" evidence="1">
    <location>
        <begin position="83"/>
        <end position="106"/>
    </location>
</feature>
<dbReference type="Gene3D" id="3.10.290.30">
    <property type="entry name" value="MM3350-like"/>
    <property type="match status" value="1"/>
</dbReference>
<dbReference type="OrthoDB" id="245563at2759"/>
<comment type="caution">
    <text evidence="3">The sequence shown here is derived from an EMBL/GenBank/DDBJ whole genome shotgun (WGS) entry which is preliminary data.</text>
</comment>
<protein>
    <recommendedName>
        <fullName evidence="2">Plasmid pRiA4b Orf3-like domain-containing protein</fullName>
    </recommendedName>
</protein>
<sequence>MIENNKGLNKEDPRRSKAITRDRLTLRDLLILDRVILKQSMPKITKTRSTTSRTDPLDKSKKPTETHKQIKQNVTGSKELLNKNATESEAEASLSNPESANNPNQLRSYGIRGKQVLSIQMDDDLCDMMSENFNDPDIEFKACANITLRDAYESHKYGAVEIQYEYDHGDSWEHEIIFLGKENKNVRKAMLIPDKLKVVCMAGEGHPCAEDCGGEPGWEDLKKVFKGRKADPRKDWYKDSCANGDPKGLDPYKWDIVEVNGTLAKFFKA</sequence>
<organism evidence="3 4">
    <name type="scientific">Sclerotinia borealis (strain F-4128)</name>
    <dbReference type="NCBI Taxonomy" id="1432307"/>
    <lineage>
        <taxon>Eukaryota</taxon>
        <taxon>Fungi</taxon>
        <taxon>Dikarya</taxon>
        <taxon>Ascomycota</taxon>
        <taxon>Pezizomycotina</taxon>
        <taxon>Leotiomycetes</taxon>
        <taxon>Helotiales</taxon>
        <taxon>Sclerotiniaceae</taxon>
        <taxon>Sclerotinia</taxon>
    </lineage>
</organism>
<evidence type="ECO:0000313" key="3">
    <source>
        <dbReference type="EMBL" id="ESZ91771.1"/>
    </source>
</evidence>
<feature type="compositionally biased region" description="Low complexity" evidence="1">
    <location>
        <begin position="43"/>
        <end position="54"/>
    </location>
</feature>
<gene>
    <name evidence="3" type="ORF">SBOR_7841</name>
</gene>
<name>W9C7D8_SCLBF</name>
<dbReference type="SUPFAM" id="SSF159941">
    <property type="entry name" value="MM3350-like"/>
    <property type="match status" value="1"/>
</dbReference>
<dbReference type="Proteomes" id="UP000019487">
    <property type="component" value="Unassembled WGS sequence"/>
</dbReference>
<evidence type="ECO:0000256" key="1">
    <source>
        <dbReference type="SAM" id="MobiDB-lite"/>
    </source>
</evidence>
<proteinExistence type="predicted"/>
<evidence type="ECO:0000313" key="4">
    <source>
        <dbReference type="Proteomes" id="UP000019487"/>
    </source>
</evidence>
<feature type="region of interest" description="Disordered" evidence="1">
    <location>
        <begin position="43"/>
        <end position="106"/>
    </location>
</feature>
<dbReference type="InterPro" id="IPR024047">
    <property type="entry name" value="MM3350-like_sf"/>
</dbReference>
<accession>W9C7D8</accession>
<dbReference type="InterPro" id="IPR012912">
    <property type="entry name" value="Plasmid_pRiA4b_Orf3-like"/>
</dbReference>
<feature type="compositionally biased region" description="Basic and acidic residues" evidence="1">
    <location>
        <begin position="55"/>
        <end position="68"/>
    </location>
</feature>
<dbReference type="HOGENOM" id="CLU_1034986_0_0_1"/>
<keyword evidence="4" id="KW-1185">Reference proteome</keyword>
<feature type="domain" description="Plasmid pRiA4b Orf3-like" evidence="2">
    <location>
        <begin position="123"/>
        <end position="241"/>
    </location>
</feature>
<dbReference type="AlphaFoldDB" id="W9C7D8"/>
<dbReference type="EMBL" id="AYSA01000460">
    <property type="protein sequence ID" value="ESZ91771.1"/>
    <property type="molecule type" value="Genomic_DNA"/>
</dbReference>
<reference evidence="3 4" key="1">
    <citation type="journal article" date="2014" name="Genome Announc.">
        <title>Draft genome sequence of Sclerotinia borealis, a psychrophilic plant pathogenic fungus.</title>
        <authorList>
            <person name="Mardanov A.V."/>
            <person name="Beletsky A.V."/>
            <person name="Kadnikov V.V."/>
            <person name="Ignatov A.N."/>
            <person name="Ravin N.V."/>
        </authorList>
    </citation>
    <scope>NUCLEOTIDE SEQUENCE [LARGE SCALE GENOMIC DNA]</scope>
    <source>
        <strain evidence="4">F-4157</strain>
    </source>
</reference>